<comment type="caution">
    <text evidence="1">The sequence shown here is derived from an EMBL/GenBank/DDBJ whole genome shotgun (WGS) entry which is preliminary data.</text>
</comment>
<protein>
    <submittedName>
        <fullName evidence="1">Uncharacterized protein</fullName>
    </submittedName>
</protein>
<evidence type="ECO:0000313" key="2">
    <source>
        <dbReference type="Proteomes" id="UP001281656"/>
    </source>
</evidence>
<dbReference type="RefSeq" id="WP_318797499.1">
    <property type="nucleotide sequence ID" value="NZ_JARUJP010000006.1"/>
</dbReference>
<sequence length="114" mass="13609">MWEKIQCDYFIELVVIILEDMVDILSKENINNLELEARKSNFYYASKKFEDLVLSYSNSNPACGKYNIFIKPVKTVNNLILELNNSLGRKDRQKYRTKILEYIQLIRRLQQKLL</sequence>
<proteinExistence type="predicted"/>
<reference evidence="1 2" key="1">
    <citation type="submission" date="2023-04" db="EMBL/GenBank/DDBJ databases">
        <title>Clostridium tannerae sp. nov., isolated from the fecal material of an alpaca.</title>
        <authorList>
            <person name="Miller S."/>
            <person name="Hendry M."/>
            <person name="King J."/>
            <person name="Sankaranarayanan K."/>
            <person name="Lawson P.A."/>
        </authorList>
    </citation>
    <scope>NUCLEOTIDE SEQUENCE [LARGE SCALE GENOMIC DNA]</scope>
    <source>
        <strain evidence="1 2">A1-XYC3</strain>
    </source>
</reference>
<dbReference type="Proteomes" id="UP001281656">
    <property type="component" value="Unassembled WGS sequence"/>
</dbReference>
<keyword evidence="2" id="KW-1185">Reference proteome</keyword>
<organism evidence="1 2">
    <name type="scientific">Clostridium tanneri</name>
    <dbReference type="NCBI Taxonomy" id="3037988"/>
    <lineage>
        <taxon>Bacteria</taxon>
        <taxon>Bacillati</taxon>
        <taxon>Bacillota</taxon>
        <taxon>Clostridia</taxon>
        <taxon>Eubacteriales</taxon>
        <taxon>Clostridiaceae</taxon>
        <taxon>Clostridium</taxon>
    </lineage>
</organism>
<dbReference type="EMBL" id="JARUJP010000006">
    <property type="protein sequence ID" value="MDW8800865.1"/>
    <property type="molecule type" value="Genomic_DNA"/>
</dbReference>
<accession>A0ABU4JRV8</accession>
<evidence type="ECO:0000313" key="1">
    <source>
        <dbReference type="EMBL" id="MDW8800865.1"/>
    </source>
</evidence>
<gene>
    <name evidence="1" type="ORF">P8V03_06820</name>
</gene>
<name>A0ABU4JRV8_9CLOT</name>